<gene>
    <name evidence="1" type="ORF">V6N12_025063</name>
</gene>
<protein>
    <submittedName>
        <fullName evidence="1">Uncharacterized protein</fullName>
    </submittedName>
</protein>
<comment type="caution">
    <text evidence="1">The sequence shown here is derived from an EMBL/GenBank/DDBJ whole genome shotgun (WGS) entry which is preliminary data.</text>
</comment>
<keyword evidence="2" id="KW-1185">Reference proteome</keyword>
<evidence type="ECO:0000313" key="1">
    <source>
        <dbReference type="EMBL" id="KAK8507950.1"/>
    </source>
</evidence>
<accession>A0ABR2BLG4</accession>
<evidence type="ECO:0000313" key="2">
    <source>
        <dbReference type="Proteomes" id="UP001472677"/>
    </source>
</evidence>
<sequence>MLFRHPSRDKYVLCNPGTEQFLLIPRPDKAGSRAVLGVEIQNWKPNSEMDFFKIISFPENKGRFQYAINDQALEALHIWQYIDNGSAGVWIGRHFVSHRELYKHPQIVDLSNLKLLALDTVSNDGVIFRASNGVFCYYSKSCKFVQLQCPNILNDAIELRSNSSFVFTRCLASLTLAR</sequence>
<reference evidence="1 2" key="1">
    <citation type="journal article" date="2024" name="G3 (Bethesda)">
        <title>Genome assembly of Hibiscus sabdariffa L. provides insights into metabolisms of medicinal natural products.</title>
        <authorList>
            <person name="Kim T."/>
        </authorList>
    </citation>
    <scope>NUCLEOTIDE SEQUENCE [LARGE SCALE GENOMIC DNA]</scope>
    <source>
        <strain evidence="1">TK-2024</strain>
        <tissue evidence="1">Old leaves</tissue>
    </source>
</reference>
<organism evidence="1 2">
    <name type="scientific">Hibiscus sabdariffa</name>
    <name type="common">roselle</name>
    <dbReference type="NCBI Taxonomy" id="183260"/>
    <lineage>
        <taxon>Eukaryota</taxon>
        <taxon>Viridiplantae</taxon>
        <taxon>Streptophyta</taxon>
        <taxon>Embryophyta</taxon>
        <taxon>Tracheophyta</taxon>
        <taxon>Spermatophyta</taxon>
        <taxon>Magnoliopsida</taxon>
        <taxon>eudicotyledons</taxon>
        <taxon>Gunneridae</taxon>
        <taxon>Pentapetalae</taxon>
        <taxon>rosids</taxon>
        <taxon>malvids</taxon>
        <taxon>Malvales</taxon>
        <taxon>Malvaceae</taxon>
        <taxon>Malvoideae</taxon>
        <taxon>Hibiscus</taxon>
    </lineage>
</organism>
<proteinExistence type="predicted"/>
<dbReference type="Proteomes" id="UP001472677">
    <property type="component" value="Unassembled WGS sequence"/>
</dbReference>
<name>A0ABR2BLG4_9ROSI</name>
<dbReference type="EMBL" id="JBBPBM010000104">
    <property type="protein sequence ID" value="KAK8507950.1"/>
    <property type="molecule type" value="Genomic_DNA"/>
</dbReference>